<comment type="caution">
    <text evidence="1">The sequence shown here is derived from an EMBL/GenBank/DDBJ whole genome shotgun (WGS) entry which is preliminary data.</text>
</comment>
<evidence type="ECO:0000313" key="2">
    <source>
        <dbReference type="Proteomes" id="UP000324159"/>
    </source>
</evidence>
<gene>
    <name evidence="1" type="ORF">EDC39_106199</name>
</gene>
<keyword evidence="2" id="KW-1185">Reference proteome</keyword>
<proteinExistence type="predicted"/>
<reference evidence="1 2" key="1">
    <citation type="submission" date="2019-07" db="EMBL/GenBank/DDBJ databases">
        <title>Genomic Encyclopedia of Type Strains, Phase IV (KMG-IV): sequencing the most valuable type-strain genomes for metagenomic binning, comparative biology and taxonomic classification.</title>
        <authorList>
            <person name="Goeker M."/>
        </authorList>
    </citation>
    <scope>NUCLEOTIDE SEQUENCE [LARGE SCALE GENOMIC DNA]</scope>
    <source>
        <strain evidence="1 2">SS015</strain>
    </source>
</reference>
<dbReference type="Proteomes" id="UP000324159">
    <property type="component" value="Unassembled WGS sequence"/>
</dbReference>
<evidence type="ECO:0000313" key="1">
    <source>
        <dbReference type="EMBL" id="TYO98593.1"/>
    </source>
</evidence>
<name>A0A5D3WKI8_9BACT</name>
<dbReference type="AlphaFoldDB" id="A0A5D3WKI8"/>
<organism evidence="1 2">
    <name type="scientific">Geothermobacter ehrlichii</name>
    <dbReference type="NCBI Taxonomy" id="213224"/>
    <lineage>
        <taxon>Bacteria</taxon>
        <taxon>Pseudomonadati</taxon>
        <taxon>Thermodesulfobacteriota</taxon>
        <taxon>Desulfuromonadia</taxon>
        <taxon>Desulfuromonadales</taxon>
        <taxon>Geothermobacteraceae</taxon>
        <taxon>Geothermobacter</taxon>
    </lineage>
</organism>
<accession>A0A5D3WKI8</accession>
<protein>
    <submittedName>
        <fullName evidence="1">Uncharacterized protein</fullName>
    </submittedName>
</protein>
<dbReference type="EMBL" id="VNIB01000006">
    <property type="protein sequence ID" value="TYO98593.1"/>
    <property type="molecule type" value="Genomic_DNA"/>
</dbReference>
<sequence length="45" mass="5128">MMTREDLSYEFPKTEAVNGILWPEIVVSVCRRIFSAGMTCKASFL</sequence>